<evidence type="ECO:0000259" key="1">
    <source>
        <dbReference type="Pfam" id="PF13649"/>
    </source>
</evidence>
<comment type="caution">
    <text evidence="2">The sequence shown here is derived from an EMBL/GenBank/DDBJ whole genome shotgun (WGS) entry which is preliminary data.</text>
</comment>
<dbReference type="SUPFAM" id="SSF53335">
    <property type="entry name" value="S-adenosyl-L-methionine-dependent methyltransferases"/>
    <property type="match status" value="1"/>
</dbReference>
<dbReference type="GO" id="GO:0008168">
    <property type="term" value="F:methyltransferase activity"/>
    <property type="evidence" value="ECO:0007669"/>
    <property type="project" value="UniProtKB-KW"/>
</dbReference>
<dbReference type="Gene3D" id="3.40.50.150">
    <property type="entry name" value="Vaccinia Virus protein VP39"/>
    <property type="match status" value="1"/>
</dbReference>
<evidence type="ECO:0000313" key="2">
    <source>
        <dbReference type="EMBL" id="PKY66614.1"/>
    </source>
</evidence>
<dbReference type="GO" id="GO:0032259">
    <property type="term" value="P:methylation"/>
    <property type="evidence" value="ECO:0007669"/>
    <property type="project" value="UniProtKB-KW"/>
</dbReference>
<dbReference type="InterPro" id="IPR041698">
    <property type="entry name" value="Methyltransf_25"/>
</dbReference>
<dbReference type="InterPro" id="IPR029063">
    <property type="entry name" value="SAM-dependent_MTases_sf"/>
</dbReference>
<feature type="domain" description="Methyltransferase" evidence="1">
    <location>
        <begin position="56"/>
        <end position="148"/>
    </location>
</feature>
<dbReference type="CDD" id="cd02440">
    <property type="entry name" value="AdoMet_MTases"/>
    <property type="match status" value="1"/>
</dbReference>
<dbReference type="AlphaFoldDB" id="A0A2I1I679"/>
<protein>
    <submittedName>
        <fullName evidence="2">SAM-dependent methyltransferase</fullName>
    </submittedName>
</protein>
<name>A0A2I1I679_9ACTO</name>
<proteinExistence type="predicted"/>
<keyword evidence="2" id="KW-0808">Transferase</keyword>
<accession>A0A2I1I679</accession>
<gene>
    <name evidence="2" type="ORF">CYJ25_03545</name>
</gene>
<dbReference type="Proteomes" id="UP000234545">
    <property type="component" value="Unassembled WGS sequence"/>
</dbReference>
<organism evidence="2 3">
    <name type="scientific">Schaalia turicensis</name>
    <dbReference type="NCBI Taxonomy" id="131111"/>
    <lineage>
        <taxon>Bacteria</taxon>
        <taxon>Bacillati</taxon>
        <taxon>Actinomycetota</taxon>
        <taxon>Actinomycetes</taxon>
        <taxon>Actinomycetales</taxon>
        <taxon>Actinomycetaceae</taxon>
        <taxon>Schaalia</taxon>
    </lineage>
</organism>
<dbReference type="EMBL" id="PKKJ01000002">
    <property type="protein sequence ID" value="PKY66614.1"/>
    <property type="molecule type" value="Genomic_DNA"/>
</dbReference>
<dbReference type="Pfam" id="PF13649">
    <property type="entry name" value="Methyltransf_25"/>
    <property type="match status" value="1"/>
</dbReference>
<reference evidence="2 3" key="1">
    <citation type="submission" date="2017-12" db="EMBL/GenBank/DDBJ databases">
        <title>Phylogenetic diversity of female urinary microbiome.</title>
        <authorList>
            <person name="Thomas-White K."/>
            <person name="Wolfe A.J."/>
        </authorList>
    </citation>
    <scope>NUCLEOTIDE SEQUENCE [LARGE SCALE GENOMIC DNA]</scope>
    <source>
        <strain evidence="2 3">UMB0250</strain>
    </source>
</reference>
<dbReference type="RefSeq" id="WP_101627826.1">
    <property type="nucleotide sequence ID" value="NZ_PKKJ01000002.1"/>
</dbReference>
<evidence type="ECO:0000313" key="3">
    <source>
        <dbReference type="Proteomes" id="UP000234545"/>
    </source>
</evidence>
<keyword evidence="2" id="KW-0489">Methyltransferase</keyword>
<dbReference type="OrthoDB" id="9805171at2"/>
<sequence>MDTDKSEPRLPQSDRSTSVAAGHWVLARAGKRVLRPGGLKLTNRMLDAADLSGKKVLEFAPGLGRTATLMLERGIASYTGVDQDPDAVARVQAAVGPRGTVVNANAQSTGLESESAQVVVGEAMLTMQGDKGKREIIAEAFRLLEPGGCYAIHELGLTPDSIGAELADQLRRRLARTIRVNARPLTRGEWCGLLEQAGFCIEWVGYEPMALLSPRRNLADEGVVGAMRILRNIARDKELRRRVLDMRATFNEYRDNLTGIAIIARKPAANPEEKEI</sequence>